<reference evidence="2" key="1">
    <citation type="journal article" date="2019" name="Int. J. Syst. Evol. Microbiol.">
        <title>The Global Catalogue of Microorganisms (GCM) 10K type strain sequencing project: providing services to taxonomists for standard genome sequencing and annotation.</title>
        <authorList>
            <consortium name="The Broad Institute Genomics Platform"/>
            <consortium name="The Broad Institute Genome Sequencing Center for Infectious Disease"/>
            <person name="Wu L."/>
            <person name="Ma J."/>
        </authorList>
    </citation>
    <scope>NUCLEOTIDE SEQUENCE [LARGE SCALE GENOMIC DNA]</scope>
    <source>
        <strain evidence="2">CGMCC 1.15111</strain>
    </source>
</reference>
<accession>A0ABQ3I751</accession>
<proteinExistence type="predicted"/>
<organism evidence="1 2">
    <name type="scientific">Roseivirga thermotolerans</name>
    <dbReference type="NCBI Taxonomy" id="1758176"/>
    <lineage>
        <taxon>Bacteria</taxon>
        <taxon>Pseudomonadati</taxon>
        <taxon>Bacteroidota</taxon>
        <taxon>Cytophagia</taxon>
        <taxon>Cytophagales</taxon>
        <taxon>Roseivirgaceae</taxon>
        <taxon>Roseivirga</taxon>
    </lineage>
</organism>
<evidence type="ECO:0000313" key="1">
    <source>
        <dbReference type="EMBL" id="GHE60903.1"/>
    </source>
</evidence>
<evidence type="ECO:0000313" key="2">
    <source>
        <dbReference type="Proteomes" id="UP000658258"/>
    </source>
</evidence>
<sequence length="183" mass="20218">MRNRILSIQQELKAPGVAQSYSLIGVNKKSRSARPGGLLARTKSKDHDKYLIVTGQLIKNDSPVANKNVELVGLWHENGYAMSSTNYIASAKTDANGYFKMALKYDQTNTIEVAARALVKIKVDGQEYLLKPKPMADLTHMLSIIFPGDMKGAILKFLKVRNPMKLISTNFIGLATAQKVPLK</sequence>
<keyword evidence="2" id="KW-1185">Reference proteome</keyword>
<protein>
    <recommendedName>
        <fullName evidence="3">Intradiol ring-cleavage dioxygenases domain-containing protein</fullName>
    </recommendedName>
</protein>
<dbReference type="EMBL" id="BNAG01000002">
    <property type="protein sequence ID" value="GHE60903.1"/>
    <property type="molecule type" value="Genomic_DNA"/>
</dbReference>
<dbReference type="Proteomes" id="UP000658258">
    <property type="component" value="Unassembled WGS sequence"/>
</dbReference>
<gene>
    <name evidence="1" type="ORF">GCM10011340_14760</name>
</gene>
<name>A0ABQ3I751_9BACT</name>
<evidence type="ECO:0008006" key="3">
    <source>
        <dbReference type="Google" id="ProtNLM"/>
    </source>
</evidence>
<dbReference type="RefSeq" id="WP_189629591.1">
    <property type="nucleotide sequence ID" value="NZ_BNAG01000002.1"/>
</dbReference>
<comment type="caution">
    <text evidence="1">The sequence shown here is derived from an EMBL/GenBank/DDBJ whole genome shotgun (WGS) entry which is preliminary data.</text>
</comment>